<dbReference type="Gene3D" id="3.40.50.300">
    <property type="entry name" value="P-loop containing nucleotide triphosphate hydrolases"/>
    <property type="match status" value="1"/>
</dbReference>
<dbReference type="EMBL" id="JBHSBU010000002">
    <property type="protein sequence ID" value="MFC4161817.1"/>
    <property type="molecule type" value="Genomic_DNA"/>
</dbReference>
<gene>
    <name evidence="5" type="ORF">ACFOW7_20985</name>
</gene>
<evidence type="ECO:0000313" key="5">
    <source>
        <dbReference type="EMBL" id="MFC4161817.1"/>
    </source>
</evidence>
<evidence type="ECO:0000256" key="3">
    <source>
        <dbReference type="ARBA" id="ARBA00022840"/>
    </source>
</evidence>
<keyword evidence="3" id="KW-0067">ATP-binding</keyword>
<dbReference type="InterPro" id="IPR001482">
    <property type="entry name" value="T2SS/T4SS_dom"/>
</dbReference>
<dbReference type="Gene3D" id="3.30.300.160">
    <property type="entry name" value="Type II secretion system, protein E, N-terminal domain"/>
    <property type="match status" value="1"/>
</dbReference>
<name>A0ABV8MVY1_9NEIS</name>
<dbReference type="InterPro" id="IPR003593">
    <property type="entry name" value="AAA+_ATPase"/>
</dbReference>
<dbReference type="RefSeq" id="WP_378168365.1">
    <property type="nucleotide sequence ID" value="NZ_JBHSBU010000002.1"/>
</dbReference>
<accession>A0ABV8MVY1</accession>
<evidence type="ECO:0000256" key="2">
    <source>
        <dbReference type="ARBA" id="ARBA00022741"/>
    </source>
</evidence>
<dbReference type="InterPro" id="IPR007831">
    <property type="entry name" value="T2SS_GspE_N"/>
</dbReference>
<dbReference type="InterPro" id="IPR037257">
    <property type="entry name" value="T2SS_E_N_sf"/>
</dbReference>
<dbReference type="PROSITE" id="PS00662">
    <property type="entry name" value="T2SP_E"/>
    <property type="match status" value="1"/>
</dbReference>
<dbReference type="Pfam" id="PF05157">
    <property type="entry name" value="MshEN"/>
    <property type="match status" value="1"/>
</dbReference>
<evidence type="ECO:0000313" key="6">
    <source>
        <dbReference type="Proteomes" id="UP001595791"/>
    </source>
</evidence>
<dbReference type="Pfam" id="PF00437">
    <property type="entry name" value="T2SSE"/>
    <property type="match status" value="1"/>
</dbReference>
<dbReference type="Proteomes" id="UP001595791">
    <property type="component" value="Unassembled WGS sequence"/>
</dbReference>
<feature type="domain" description="Bacterial type II secretion system protein E" evidence="4">
    <location>
        <begin position="333"/>
        <end position="347"/>
    </location>
</feature>
<keyword evidence="6" id="KW-1185">Reference proteome</keyword>
<dbReference type="SMART" id="SM00382">
    <property type="entry name" value="AAA"/>
    <property type="match status" value="1"/>
</dbReference>
<proteinExistence type="inferred from homology"/>
<evidence type="ECO:0000259" key="4">
    <source>
        <dbReference type="PROSITE" id="PS00662"/>
    </source>
</evidence>
<evidence type="ECO:0000256" key="1">
    <source>
        <dbReference type="ARBA" id="ARBA00006611"/>
    </source>
</evidence>
<keyword evidence="2" id="KW-0547">Nucleotide-binding</keyword>
<dbReference type="Gene3D" id="3.30.450.90">
    <property type="match status" value="1"/>
</dbReference>
<sequence>MSATVLADQASQLGLAWLDASMLPEEIVPLQGVSENFLRENRLLPLGFDGETLKVACIYPLPWVALEGLKQYASQRQLHLMLATPDTIALGIDRTYRRGEMPTGSDEDVYGSGENFDEDDLEILKNQAEDAPIVRLAQYVIQNAIERNASDIHLEVYENQFKVRIRIDGVLTDMESPPKRMFLPTISHLKLRARMNIAERRLPQDGRIKMTVKDREVDMRVSTLPTVYGESMVIRILDKAESTMSLDLLGFEPDALALFRRAICQPHGMILVTGPTGSGKTTTLYAALSEINTPDVKIITVEDPVEYQIEGINQVQVKHQIDLTFAHALRSIVRQDPDIIMIGEIRDGETADIAIQSALTGHLVFSTIHTNDSFSAPHRLLDMGAESYLIASSVIMVLAQRLVRVICPQCKEAVPLSQSDRLFLKQEGFDPDQISHLYRGQGCNGCSHTGYSGRRSIYEILPISDTVKAAILKKAPAVEIRRLAIGEGVRTMRQSGILKAIAGMTTLEELGRVTREDF</sequence>
<comment type="similarity">
    <text evidence="1">Belongs to the GSP E family.</text>
</comment>
<dbReference type="InterPro" id="IPR027417">
    <property type="entry name" value="P-loop_NTPase"/>
</dbReference>
<reference evidence="6" key="1">
    <citation type="journal article" date="2019" name="Int. J. Syst. Evol. Microbiol.">
        <title>The Global Catalogue of Microorganisms (GCM) 10K type strain sequencing project: providing services to taxonomists for standard genome sequencing and annotation.</title>
        <authorList>
            <consortium name="The Broad Institute Genomics Platform"/>
            <consortium name="The Broad Institute Genome Sequencing Center for Infectious Disease"/>
            <person name="Wu L."/>
            <person name="Ma J."/>
        </authorList>
    </citation>
    <scope>NUCLEOTIDE SEQUENCE [LARGE SCALE GENOMIC DNA]</scope>
    <source>
        <strain evidence="6">LMG 29894</strain>
    </source>
</reference>
<organism evidence="5 6">
    <name type="scientific">Chitinimonas lacunae</name>
    <dbReference type="NCBI Taxonomy" id="1963018"/>
    <lineage>
        <taxon>Bacteria</taxon>
        <taxon>Pseudomonadati</taxon>
        <taxon>Pseudomonadota</taxon>
        <taxon>Betaproteobacteria</taxon>
        <taxon>Neisseriales</taxon>
        <taxon>Chitinibacteraceae</taxon>
        <taxon>Chitinimonas</taxon>
    </lineage>
</organism>
<protein>
    <submittedName>
        <fullName evidence="5">GspE/PulE family protein</fullName>
    </submittedName>
</protein>
<dbReference type="SUPFAM" id="SSF160246">
    <property type="entry name" value="EspE N-terminal domain-like"/>
    <property type="match status" value="1"/>
</dbReference>
<dbReference type="SUPFAM" id="SSF52540">
    <property type="entry name" value="P-loop containing nucleoside triphosphate hydrolases"/>
    <property type="match status" value="1"/>
</dbReference>
<dbReference type="CDD" id="cd01129">
    <property type="entry name" value="PulE-GspE-like"/>
    <property type="match status" value="1"/>
</dbReference>
<dbReference type="PANTHER" id="PTHR30258">
    <property type="entry name" value="TYPE II SECRETION SYSTEM PROTEIN GSPE-RELATED"/>
    <property type="match status" value="1"/>
</dbReference>
<dbReference type="PANTHER" id="PTHR30258:SF13">
    <property type="entry name" value="SECRETION PATHWAY ATPASE-RELATED"/>
    <property type="match status" value="1"/>
</dbReference>
<comment type="caution">
    <text evidence="5">The sequence shown here is derived from an EMBL/GenBank/DDBJ whole genome shotgun (WGS) entry which is preliminary data.</text>
</comment>